<evidence type="ECO:0000313" key="1">
    <source>
        <dbReference type="EMBL" id="CAD1468925.1"/>
    </source>
</evidence>
<dbReference type="Proteomes" id="UP000752696">
    <property type="component" value="Unassembled WGS sequence"/>
</dbReference>
<proteinExistence type="predicted"/>
<keyword evidence="2" id="KW-1185">Reference proteome</keyword>
<dbReference type="AlphaFoldDB" id="A0A6V7GUJ1"/>
<feature type="non-terminal residue" evidence="1">
    <location>
        <position position="36"/>
    </location>
</feature>
<feature type="non-terminal residue" evidence="1">
    <location>
        <position position="1"/>
    </location>
</feature>
<dbReference type="EMBL" id="CAJDYZ010001516">
    <property type="protein sequence ID" value="CAD1468925.1"/>
    <property type="molecule type" value="Genomic_DNA"/>
</dbReference>
<evidence type="ECO:0000313" key="2">
    <source>
        <dbReference type="Proteomes" id="UP000752696"/>
    </source>
</evidence>
<reference evidence="1" key="1">
    <citation type="submission" date="2020-07" db="EMBL/GenBank/DDBJ databases">
        <authorList>
            <person name="Nazaruddin N."/>
        </authorList>
    </citation>
    <scope>NUCLEOTIDE SEQUENCE</scope>
</reference>
<accession>A0A6V7GUJ1</accession>
<organism evidence="1 2">
    <name type="scientific">Heterotrigona itama</name>
    <dbReference type="NCBI Taxonomy" id="395501"/>
    <lineage>
        <taxon>Eukaryota</taxon>
        <taxon>Metazoa</taxon>
        <taxon>Ecdysozoa</taxon>
        <taxon>Arthropoda</taxon>
        <taxon>Hexapoda</taxon>
        <taxon>Insecta</taxon>
        <taxon>Pterygota</taxon>
        <taxon>Neoptera</taxon>
        <taxon>Endopterygota</taxon>
        <taxon>Hymenoptera</taxon>
        <taxon>Apocrita</taxon>
        <taxon>Aculeata</taxon>
        <taxon>Apoidea</taxon>
        <taxon>Anthophila</taxon>
        <taxon>Apidae</taxon>
        <taxon>Heterotrigona</taxon>
    </lineage>
</organism>
<gene>
    <name evidence="1" type="ORF">MHI_LOCUS86016</name>
</gene>
<sequence>ILNNVQVKNDIPITGNYLHYVQRCNYHFGSNENLRL</sequence>
<protein>
    <submittedName>
        <fullName evidence="1">Uncharacterized protein</fullName>
    </submittedName>
</protein>
<comment type="caution">
    <text evidence="1">The sequence shown here is derived from an EMBL/GenBank/DDBJ whole genome shotgun (WGS) entry which is preliminary data.</text>
</comment>
<name>A0A6V7GUJ1_9HYME</name>